<keyword evidence="1" id="KW-1133">Transmembrane helix</keyword>
<dbReference type="Proteomes" id="UP000197468">
    <property type="component" value="Unassembled WGS sequence"/>
</dbReference>
<proteinExistence type="predicted"/>
<keyword evidence="1" id="KW-0812">Transmembrane</keyword>
<comment type="caution">
    <text evidence="2">The sequence shown here is derived from an EMBL/GenBank/DDBJ whole genome shotgun (WGS) entry which is preliminary data.</text>
</comment>
<dbReference type="EMBL" id="NIOF01000014">
    <property type="protein sequence ID" value="OWQ85099.1"/>
    <property type="molecule type" value="Genomic_DNA"/>
</dbReference>
<reference evidence="2 3" key="1">
    <citation type="journal article" date="2008" name="Int. J. Syst. Evol. Microbiol.">
        <title>Description of Roseateles aquatilis sp. nov. and Roseateles terrae sp. nov., in the class Betaproteobacteria, and emended description of the genus Roseateles.</title>
        <authorList>
            <person name="Gomila M."/>
            <person name="Bowien B."/>
            <person name="Falsen E."/>
            <person name="Moore E.R."/>
            <person name="Lalucat J."/>
        </authorList>
    </citation>
    <scope>NUCLEOTIDE SEQUENCE [LARGE SCALE GENOMIC DNA]</scope>
    <source>
        <strain evidence="2 3">CCUG 48205</strain>
    </source>
</reference>
<name>A0A246IZ75_9BURK</name>
<feature type="transmembrane region" description="Helical" evidence="1">
    <location>
        <begin position="70"/>
        <end position="89"/>
    </location>
</feature>
<evidence type="ECO:0000256" key="1">
    <source>
        <dbReference type="SAM" id="Phobius"/>
    </source>
</evidence>
<evidence type="ECO:0008006" key="4">
    <source>
        <dbReference type="Google" id="ProtNLM"/>
    </source>
</evidence>
<feature type="transmembrane region" description="Helical" evidence="1">
    <location>
        <begin position="41"/>
        <end position="58"/>
    </location>
</feature>
<dbReference type="RefSeq" id="WP_088387240.1">
    <property type="nucleotide sequence ID" value="NZ_NIOF01000014.1"/>
</dbReference>
<accession>A0A246IZ75</accession>
<dbReference type="OrthoDB" id="572911at2"/>
<evidence type="ECO:0000313" key="2">
    <source>
        <dbReference type="EMBL" id="OWQ85099.1"/>
    </source>
</evidence>
<dbReference type="AlphaFoldDB" id="A0A246IZ75"/>
<evidence type="ECO:0000313" key="3">
    <source>
        <dbReference type="Proteomes" id="UP000197468"/>
    </source>
</evidence>
<keyword evidence="1" id="KW-0472">Membrane</keyword>
<sequence length="113" mass="12276">MLKIFLSLVLAVFGAYSMYVILELGYVGLWMSLFESLGGRQAVADLMIACVLLLGFLWRDARQHGRRFWPYAVLTLAAGSFGPLLYLLLAPRAATASRPASAATGYQASPSES</sequence>
<protein>
    <recommendedName>
        <fullName evidence="4">DUF2834 domain-containing protein</fullName>
    </recommendedName>
</protein>
<keyword evidence="3" id="KW-1185">Reference proteome</keyword>
<organism evidence="2 3">
    <name type="scientific">Roseateles aquatilis</name>
    <dbReference type="NCBI Taxonomy" id="431061"/>
    <lineage>
        <taxon>Bacteria</taxon>
        <taxon>Pseudomonadati</taxon>
        <taxon>Pseudomonadota</taxon>
        <taxon>Betaproteobacteria</taxon>
        <taxon>Burkholderiales</taxon>
        <taxon>Sphaerotilaceae</taxon>
        <taxon>Roseateles</taxon>
    </lineage>
</organism>
<gene>
    <name evidence="2" type="ORF">CDN99_23115</name>
</gene>